<dbReference type="SMART" id="SM00353">
    <property type="entry name" value="HLH"/>
    <property type="match status" value="1"/>
</dbReference>
<evidence type="ECO:0000313" key="9">
    <source>
        <dbReference type="EMBL" id="KCW72577.1"/>
    </source>
</evidence>
<gene>
    <name evidence="9" type="ORF">EUGRSUZ_E01046</name>
</gene>
<feature type="compositionally biased region" description="Low complexity" evidence="7">
    <location>
        <begin position="194"/>
        <end position="203"/>
    </location>
</feature>
<dbReference type="InterPro" id="IPR011598">
    <property type="entry name" value="bHLH_dom"/>
</dbReference>
<feature type="coiled-coil region" evidence="6">
    <location>
        <begin position="239"/>
        <end position="266"/>
    </location>
</feature>
<protein>
    <recommendedName>
        <fullName evidence="5">Transcription factor</fullName>
        <shortName evidence="5">bHLH transcription factor</shortName>
    </recommendedName>
    <alternativeName>
        <fullName evidence="5">Basic helix-loop-helix protein</fullName>
    </alternativeName>
</protein>
<dbReference type="OMA" id="ANNSFGM"/>
<dbReference type="EMBL" id="KK198757">
    <property type="protein sequence ID" value="KCW72577.1"/>
    <property type="molecule type" value="Genomic_DNA"/>
</dbReference>
<dbReference type="GO" id="GO:0003700">
    <property type="term" value="F:DNA-binding transcription factor activity"/>
    <property type="evidence" value="ECO:0000318"/>
    <property type="project" value="GO_Central"/>
</dbReference>
<keyword evidence="6" id="KW-0175">Coiled coil</keyword>
<dbReference type="Pfam" id="PF14215">
    <property type="entry name" value="bHLH-MYC_N"/>
    <property type="match status" value="1"/>
</dbReference>
<dbReference type="STRING" id="71139.A0A059C2I2"/>
<dbReference type="Gramene" id="KCW72577">
    <property type="protein sequence ID" value="KCW72577"/>
    <property type="gene ID" value="EUGRSUZ_E01046"/>
</dbReference>
<keyword evidence="2 5" id="KW-0805">Transcription regulation</keyword>
<evidence type="ECO:0000256" key="4">
    <source>
        <dbReference type="ARBA" id="ARBA00023242"/>
    </source>
</evidence>
<evidence type="ECO:0000256" key="2">
    <source>
        <dbReference type="ARBA" id="ARBA00023015"/>
    </source>
</evidence>
<dbReference type="Pfam" id="PF00010">
    <property type="entry name" value="HLH"/>
    <property type="match status" value="1"/>
</dbReference>
<dbReference type="GO" id="GO:0005634">
    <property type="term" value="C:nucleus"/>
    <property type="evidence" value="ECO:0000318"/>
    <property type="project" value="GO_Central"/>
</dbReference>
<evidence type="ECO:0000256" key="6">
    <source>
        <dbReference type="SAM" id="Coils"/>
    </source>
</evidence>
<accession>A0A059C2I2</accession>
<evidence type="ECO:0000256" key="5">
    <source>
        <dbReference type="RuleBase" id="RU369104"/>
    </source>
</evidence>
<dbReference type="InterPro" id="IPR025610">
    <property type="entry name" value="MYC/MYB_N"/>
</dbReference>
<comment type="subcellular location">
    <subcellularLocation>
        <location evidence="1 5">Nucleus</location>
    </subcellularLocation>
</comment>
<feature type="region of interest" description="Disordered" evidence="7">
    <location>
        <begin position="176"/>
        <end position="212"/>
    </location>
</feature>
<dbReference type="GO" id="GO:0046983">
    <property type="term" value="F:protein dimerization activity"/>
    <property type="evidence" value="ECO:0007669"/>
    <property type="project" value="InterPro"/>
</dbReference>
<organism evidence="9">
    <name type="scientific">Eucalyptus grandis</name>
    <name type="common">Flooded gum</name>
    <dbReference type="NCBI Taxonomy" id="71139"/>
    <lineage>
        <taxon>Eukaryota</taxon>
        <taxon>Viridiplantae</taxon>
        <taxon>Streptophyta</taxon>
        <taxon>Embryophyta</taxon>
        <taxon>Tracheophyta</taxon>
        <taxon>Spermatophyta</taxon>
        <taxon>Magnoliopsida</taxon>
        <taxon>eudicotyledons</taxon>
        <taxon>Gunneridae</taxon>
        <taxon>Pentapetalae</taxon>
        <taxon>rosids</taxon>
        <taxon>malvids</taxon>
        <taxon>Myrtales</taxon>
        <taxon>Myrtaceae</taxon>
        <taxon>Myrtoideae</taxon>
        <taxon>Eucalypteae</taxon>
        <taxon>Eucalyptus</taxon>
    </lineage>
</organism>
<dbReference type="InParanoid" id="A0A059C2I2"/>
<dbReference type="PROSITE" id="PS50888">
    <property type="entry name" value="BHLH"/>
    <property type="match status" value="1"/>
</dbReference>
<evidence type="ECO:0000256" key="1">
    <source>
        <dbReference type="ARBA" id="ARBA00004123"/>
    </source>
</evidence>
<dbReference type="GO" id="GO:0000976">
    <property type="term" value="F:transcription cis-regulatory region binding"/>
    <property type="evidence" value="ECO:0000318"/>
    <property type="project" value="GO_Central"/>
</dbReference>
<sequence>MEELTSCASSSSIVPLSLVHLILRARPEDWVYSIFWQPSRDDHGRLVLTWGYGHFRGTTREPFASTPTTNRVLKEAQCPDGQFAHSSDINIDDPEWYDIFSVMRLYSSEDGILGREFRSGGHIWLSGEDHHELEMRECDERVKEARMHGIQSIVCISIPDGSGVLELGSSEIIQEDWSSSGRKKTVDEDDKESSLSPLLSGPSRNGVAERQRRNKMNQQFYALRPVVPTISRMHKASLLADAMDYIKELQSRIAALESKLVKSELSSPKRLKSNRTVASFSDVSKITSLSSKNSSTTLAVPGWREMVVDVKMVRQEAVIRVWSPNLDHPCARLMDMLKELEFKVQDANMSCMKG</sequence>
<evidence type="ECO:0000259" key="8">
    <source>
        <dbReference type="PROSITE" id="PS50888"/>
    </source>
</evidence>
<feature type="domain" description="BHLH" evidence="8">
    <location>
        <begin position="200"/>
        <end position="249"/>
    </location>
</feature>
<dbReference type="PANTHER" id="PTHR11514:SF115">
    <property type="entry name" value="TRANSCRIPTION FACTOR"/>
    <property type="match status" value="1"/>
</dbReference>
<dbReference type="PANTHER" id="PTHR11514">
    <property type="entry name" value="MYC"/>
    <property type="match status" value="1"/>
</dbReference>
<dbReference type="AlphaFoldDB" id="A0A059C2I2"/>
<name>A0A059C2I2_EUCGR</name>
<evidence type="ECO:0000256" key="3">
    <source>
        <dbReference type="ARBA" id="ARBA00023163"/>
    </source>
</evidence>
<keyword evidence="4 5" id="KW-0539">Nucleus</keyword>
<reference evidence="9" key="1">
    <citation type="submission" date="2013-07" db="EMBL/GenBank/DDBJ databases">
        <title>The genome of Eucalyptus grandis.</title>
        <authorList>
            <person name="Schmutz J."/>
            <person name="Hayes R."/>
            <person name="Myburg A."/>
            <person name="Tuskan G."/>
            <person name="Grattapaglia D."/>
            <person name="Rokhsar D.S."/>
        </authorList>
    </citation>
    <scope>NUCLEOTIDE SEQUENCE</scope>
    <source>
        <tissue evidence="9">Leaf extractions</tissue>
    </source>
</reference>
<proteinExistence type="predicted"/>
<dbReference type="Gene3D" id="4.10.280.10">
    <property type="entry name" value="Helix-loop-helix DNA-binding domain"/>
    <property type="match status" value="1"/>
</dbReference>
<dbReference type="InterPro" id="IPR045084">
    <property type="entry name" value="AIB/MYC-like"/>
</dbReference>
<evidence type="ECO:0000256" key="7">
    <source>
        <dbReference type="SAM" id="MobiDB-lite"/>
    </source>
</evidence>
<dbReference type="SUPFAM" id="SSF47459">
    <property type="entry name" value="HLH, helix-loop-helix DNA-binding domain"/>
    <property type="match status" value="1"/>
</dbReference>
<dbReference type="InterPro" id="IPR036638">
    <property type="entry name" value="HLH_DNA-bd_sf"/>
</dbReference>
<dbReference type="GO" id="GO:0006355">
    <property type="term" value="P:regulation of DNA-templated transcription"/>
    <property type="evidence" value="ECO:0000318"/>
    <property type="project" value="GO_Central"/>
</dbReference>
<keyword evidence="3 5" id="KW-0804">Transcription</keyword>